<evidence type="ECO:0000256" key="1">
    <source>
        <dbReference type="SAM" id="MobiDB-lite"/>
    </source>
</evidence>
<protein>
    <submittedName>
        <fullName evidence="2">Uncharacterized protein</fullName>
    </submittedName>
</protein>
<dbReference type="Proteomes" id="UP000054477">
    <property type="component" value="Unassembled WGS sequence"/>
</dbReference>
<reference evidence="3" key="2">
    <citation type="submission" date="2015-01" db="EMBL/GenBank/DDBJ databases">
        <title>Evolutionary Origins and Diversification of the Mycorrhizal Mutualists.</title>
        <authorList>
            <consortium name="DOE Joint Genome Institute"/>
            <consortium name="Mycorrhizal Genomics Consortium"/>
            <person name="Kohler A."/>
            <person name="Kuo A."/>
            <person name="Nagy L.G."/>
            <person name="Floudas D."/>
            <person name="Copeland A."/>
            <person name="Barry K.W."/>
            <person name="Cichocki N."/>
            <person name="Veneault-Fourrey C."/>
            <person name="LaButti K."/>
            <person name="Lindquist E.A."/>
            <person name="Lipzen A."/>
            <person name="Lundell T."/>
            <person name="Morin E."/>
            <person name="Murat C."/>
            <person name="Riley R."/>
            <person name="Ohm R."/>
            <person name="Sun H."/>
            <person name="Tunlid A."/>
            <person name="Henrissat B."/>
            <person name="Grigoriev I.V."/>
            <person name="Hibbett D.S."/>
            <person name="Martin F."/>
        </authorList>
    </citation>
    <scope>NUCLEOTIDE SEQUENCE [LARGE SCALE GENOMIC DNA]</scope>
    <source>
        <strain evidence="3">LaAM-08-1</strain>
    </source>
</reference>
<dbReference type="AlphaFoldDB" id="A0A0C9WTZ0"/>
<feature type="region of interest" description="Disordered" evidence="1">
    <location>
        <begin position="239"/>
        <end position="270"/>
    </location>
</feature>
<reference evidence="2 3" key="1">
    <citation type="submission" date="2014-04" db="EMBL/GenBank/DDBJ databases">
        <authorList>
            <consortium name="DOE Joint Genome Institute"/>
            <person name="Kuo A."/>
            <person name="Kohler A."/>
            <person name="Nagy L.G."/>
            <person name="Floudas D."/>
            <person name="Copeland A."/>
            <person name="Barry K.W."/>
            <person name="Cichocki N."/>
            <person name="Veneault-Fourrey C."/>
            <person name="LaButti K."/>
            <person name="Lindquist E.A."/>
            <person name="Lipzen A."/>
            <person name="Lundell T."/>
            <person name="Morin E."/>
            <person name="Murat C."/>
            <person name="Sun H."/>
            <person name="Tunlid A."/>
            <person name="Henrissat B."/>
            <person name="Grigoriev I.V."/>
            <person name="Hibbett D.S."/>
            <person name="Martin F."/>
            <person name="Nordberg H.P."/>
            <person name="Cantor M.N."/>
            <person name="Hua S.X."/>
        </authorList>
    </citation>
    <scope>NUCLEOTIDE SEQUENCE [LARGE SCALE GENOMIC DNA]</scope>
    <source>
        <strain evidence="2 3">LaAM-08-1</strain>
    </source>
</reference>
<accession>A0A0C9WTZ0</accession>
<evidence type="ECO:0000313" key="2">
    <source>
        <dbReference type="EMBL" id="KIJ95540.1"/>
    </source>
</evidence>
<evidence type="ECO:0000313" key="3">
    <source>
        <dbReference type="Proteomes" id="UP000054477"/>
    </source>
</evidence>
<dbReference type="HOGENOM" id="CLU_036000_1_0_1"/>
<gene>
    <name evidence="2" type="ORF">K443DRAFT_11308</name>
</gene>
<name>A0A0C9WTZ0_9AGAR</name>
<dbReference type="OrthoDB" id="3106276at2759"/>
<dbReference type="EMBL" id="KN838752">
    <property type="protein sequence ID" value="KIJ95540.1"/>
    <property type="molecule type" value="Genomic_DNA"/>
</dbReference>
<keyword evidence="3" id="KW-1185">Reference proteome</keyword>
<proteinExistence type="predicted"/>
<organism evidence="2 3">
    <name type="scientific">Laccaria amethystina LaAM-08-1</name>
    <dbReference type="NCBI Taxonomy" id="1095629"/>
    <lineage>
        <taxon>Eukaryota</taxon>
        <taxon>Fungi</taxon>
        <taxon>Dikarya</taxon>
        <taxon>Basidiomycota</taxon>
        <taxon>Agaricomycotina</taxon>
        <taxon>Agaricomycetes</taxon>
        <taxon>Agaricomycetidae</taxon>
        <taxon>Agaricales</taxon>
        <taxon>Agaricineae</taxon>
        <taxon>Hydnangiaceae</taxon>
        <taxon>Laccaria</taxon>
    </lineage>
</organism>
<sequence length="487" mass="53814">MVLFSGSLHTRAAYFASRDLFFKDVFAQCDEYDIASLLCSAHPHMLAFVCSLSEGASETECDLRLRKSLYNAWTDLSAQSADPDWEVWLLKGPPGGGEYPSEECLSGNYFVVPLSPEGPLHATKKDGEEVPARKRLKTTGQAAPIRYIPSSSVAALTTTTATASITAPMVSTMAVATPLNTPPTTRARILNSPNLDVPQVEMYTRRTPSERQAKTQAIARTNLAFVAVRSRKTYKRKIDASADAEGEGETGQDPAPPSPVVARGRGRPRKAKPLVLPRARVRDKKRLLPPHQRFRGIDKMTNIEELLGGEPFIPEPCVQCTMGKNRKDEGCIFQGWGHPCVPCQRSHFSACDYNMDPIRRGHVRSKLGNRTTRLAPNQIANLIGNAMQDQRLIRALNTICDTLYYNRNSQLRQLANAVFDLALTDGKDSLIGTVFRDQKELDHYFPRLMTLLGELPEQDVAAGEGYDLEDLAVLLEQAFPSLLADDA</sequence>